<reference evidence="2 3" key="1">
    <citation type="submission" date="2020-09" db="EMBL/GenBank/DDBJ databases">
        <title>Photobacterium sp. CAU 1568 isolated from sand of Sido Beach.</title>
        <authorList>
            <person name="Kim W."/>
        </authorList>
    </citation>
    <scope>NUCLEOTIDE SEQUENCE [LARGE SCALE GENOMIC DNA]</scope>
    <source>
        <strain evidence="2 3">CAU 1568</strain>
    </source>
</reference>
<proteinExistence type="predicted"/>
<name>A0ABR9BLJ6_9GAMM</name>
<evidence type="ECO:0000313" key="3">
    <source>
        <dbReference type="Proteomes" id="UP000649768"/>
    </source>
</evidence>
<feature type="region of interest" description="Disordered" evidence="1">
    <location>
        <begin position="174"/>
        <end position="196"/>
    </location>
</feature>
<dbReference type="RefSeq" id="WP_192016312.1">
    <property type="nucleotide sequence ID" value="NZ_JACYTP010000007.1"/>
</dbReference>
<dbReference type="Proteomes" id="UP000649768">
    <property type="component" value="Unassembled WGS sequence"/>
</dbReference>
<sequence>MIEGDIHIALLAVDLKQVASGAVSIAVQRRDIAVIAQGDLALPQGCEGLVFAVGRGVGVLQVAAVVGGIDSPLLHADTGGEACRLILTVVGVVQIAESQAAGSQCQITEVVAVSIDSGNERAGDVSVARDFDLGLAAGGERGELGLGCEGCGDAEGFREVDASGTELESDAIPVEPPLPEPGRSIYGSVTYADTEL</sequence>
<comment type="caution">
    <text evidence="2">The sequence shown here is derived from an EMBL/GenBank/DDBJ whole genome shotgun (WGS) entry which is preliminary data.</text>
</comment>
<accession>A0ABR9BLJ6</accession>
<gene>
    <name evidence="2" type="ORF">IFO68_12155</name>
</gene>
<dbReference type="EMBL" id="JACYTP010000007">
    <property type="protein sequence ID" value="MBD8513423.1"/>
    <property type="molecule type" value="Genomic_DNA"/>
</dbReference>
<protein>
    <submittedName>
        <fullName evidence="2">Uncharacterized protein</fullName>
    </submittedName>
</protein>
<keyword evidence="3" id="KW-1185">Reference proteome</keyword>
<organism evidence="2 3">
    <name type="scientific">Photobacterium arenosum</name>
    <dbReference type="NCBI Taxonomy" id="2774143"/>
    <lineage>
        <taxon>Bacteria</taxon>
        <taxon>Pseudomonadati</taxon>
        <taxon>Pseudomonadota</taxon>
        <taxon>Gammaproteobacteria</taxon>
        <taxon>Vibrionales</taxon>
        <taxon>Vibrionaceae</taxon>
        <taxon>Photobacterium</taxon>
    </lineage>
</organism>
<evidence type="ECO:0000256" key="1">
    <source>
        <dbReference type="SAM" id="MobiDB-lite"/>
    </source>
</evidence>
<evidence type="ECO:0000313" key="2">
    <source>
        <dbReference type="EMBL" id="MBD8513423.1"/>
    </source>
</evidence>